<dbReference type="GO" id="GO:0008270">
    <property type="term" value="F:zinc ion binding"/>
    <property type="evidence" value="ECO:0007669"/>
    <property type="project" value="UniProtKB-KW"/>
</dbReference>
<evidence type="ECO:0000256" key="1">
    <source>
        <dbReference type="ARBA" id="ARBA00004123"/>
    </source>
</evidence>
<dbReference type="CDD" id="cd19805">
    <property type="entry name" value="Bbox1_TIF1"/>
    <property type="match status" value="1"/>
</dbReference>
<reference evidence="16 17" key="1">
    <citation type="journal article" date="2017" name="Nat. Ecol. Evol.">
        <title>Scallop genome provides insights into evolution of bilaterian karyotype and development.</title>
        <authorList>
            <person name="Wang S."/>
            <person name="Zhang J."/>
            <person name="Jiao W."/>
            <person name="Li J."/>
            <person name="Xun X."/>
            <person name="Sun Y."/>
            <person name="Guo X."/>
            <person name="Huan P."/>
            <person name="Dong B."/>
            <person name="Zhang L."/>
            <person name="Hu X."/>
            <person name="Sun X."/>
            <person name="Wang J."/>
            <person name="Zhao C."/>
            <person name="Wang Y."/>
            <person name="Wang D."/>
            <person name="Huang X."/>
            <person name="Wang R."/>
            <person name="Lv J."/>
            <person name="Li Y."/>
            <person name="Zhang Z."/>
            <person name="Liu B."/>
            <person name="Lu W."/>
            <person name="Hui Y."/>
            <person name="Liang J."/>
            <person name="Zhou Z."/>
            <person name="Hou R."/>
            <person name="Li X."/>
            <person name="Liu Y."/>
            <person name="Li H."/>
            <person name="Ning X."/>
            <person name="Lin Y."/>
            <person name="Zhao L."/>
            <person name="Xing Q."/>
            <person name="Dou J."/>
            <person name="Li Y."/>
            <person name="Mao J."/>
            <person name="Guo H."/>
            <person name="Dou H."/>
            <person name="Li T."/>
            <person name="Mu C."/>
            <person name="Jiang W."/>
            <person name="Fu Q."/>
            <person name="Fu X."/>
            <person name="Miao Y."/>
            <person name="Liu J."/>
            <person name="Yu Q."/>
            <person name="Li R."/>
            <person name="Liao H."/>
            <person name="Li X."/>
            <person name="Kong Y."/>
            <person name="Jiang Z."/>
            <person name="Chourrout D."/>
            <person name="Li R."/>
            <person name="Bao Z."/>
        </authorList>
    </citation>
    <scope>NUCLEOTIDE SEQUENCE [LARGE SCALE GENOMIC DNA]</scope>
    <source>
        <strain evidence="16 17">PY_sf001</strain>
    </source>
</reference>
<feature type="region of interest" description="Disordered" evidence="12">
    <location>
        <begin position="711"/>
        <end position="774"/>
    </location>
</feature>
<dbReference type="InterPro" id="IPR000315">
    <property type="entry name" value="Znf_B-box"/>
</dbReference>
<dbReference type="Gene3D" id="1.20.920.10">
    <property type="entry name" value="Bromodomain-like"/>
    <property type="match status" value="1"/>
</dbReference>
<dbReference type="InterPro" id="IPR036427">
    <property type="entry name" value="Bromodomain-like_sf"/>
</dbReference>
<dbReference type="SUPFAM" id="SSF47370">
    <property type="entry name" value="Bromodomain"/>
    <property type="match status" value="1"/>
</dbReference>
<proteinExistence type="predicted"/>
<sequence length="1043" mass="115123">MADEIEFTEEENPFKLCVLCATDLKDKSPKLLPCLHTLCNACYQTLFQVLKPEDPKLEVSKDESETEKENGDKTETSGGGSGDHTSIDSPLVLVDLEKPATGDKTKKDGEKSEDSFSVSCPACSIAVDKALVIDNLFVNVDADTPIVIDEDEEEKEEVHKCTACDENDEASSFCLDCREWLCDQCVFAHKRVRITKDHSISPKGELKKDDEPPVTKGQKSMFCRTHKHEPLKLFCETCDRLTCRDCQLLEHKDHRYQFMNEAITKQREILQHVVVKVKQKLQNYNQADKILQAKNQELKTKLEDVCDNIRNVTDTLVNEIKSHSDKLVTHLEKYISSKTCVISDKQRLVNDAVFRMRHSVQFVENALTLGDDLSILYTKGSMMKVLDQLSRTGIPFHPSILNYAITFEHEKDFLLKNIIKVGHLVIDGTNYPNAWLGGHVTSQASPVALPSAPFQTTPHSHAPNMTVPHRPPIPGFESVAARVPPNIYNHIKNQVKNYPPEKQREMFQKMVEQYQLRQQQKAIQQFRQQQQLQQQHPPPPGIYGGILSGSNYQAGQVPVIEATRNLNNITNGGMPARAQMSGASSRFPASGAIHNLANMGGTYYNTAAPSRPPAPAGNRNQPPPSYNRPMLPQGMNAYAMQQQNLPKRSTAPDLSGSGGYSAPRSGMCQEASGPTQGGYRQRPQMSTEGQHQPCSPTAGWQTTICDLTNKYLPSTQSGPKTFEQTRSPGAQAASHANQTPSPAGAGFDQSGGASQGGTRVTPDLPLATSSADSGQAVGSVTANSHVKLEFTDFPPCSFSQIQAQSVAPVPLPSQPPPPLVHMKPPVAPVGGGKTMPVPINNDPNEDYCAVCQNGGDLLCCDKCPKVFHIRCHVPELNAYPSGEWSCSLCAKDDDLCLAQKENKEFTIVPGTGKRKAPTGLTDNEIKACERILLELFCHQKSTVFHEPVSKAVPNYYKIITNPIDFGKIKCKLQRQNFNHYNVVDDFIADMLLVFRNCRTYNDVSSTTQVHNIKVGTDSNSGMVSWVDSPISSLYHISVIFSGR</sequence>
<evidence type="ECO:0000256" key="7">
    <source>
        <dbReference type="ARBA" id="ARBA00023117"/>
    </source>
</evidence>
<dbReference type="Pfam" id="PF00643">
    <property type="entry name" value="zf-B_box"/>
    <property type="match status" value="2"/>
</dbReference>
<dbReference type="STRING" id="6573.A0A210PLE6"/>
<dbReference type="SMART" id="SM00297">
    <property type="entry name" value="BROMO"/>
    <property type="match status" value="1"/>
</dbReference>
<organism evidence="16 17">
    <name type="scientific">Mizuhopecten yessoensis</name>
    <name type="common">Japanese scallop</name>
    <name type="synonym">Patinopecten yessoensis</name>
    <dbReference type="NCBI Taxonomy" id="6573"/>
    <lineage>
        <taxon>Eukaryota</taxon>
        <taxon>Metazoa</taxon>
        <taxon>Spiralia</taxon>
        <taxon>Lophotrochozoa</taxon>
        <taxon>Mollusca</taxon>
        <taxon>Bivalvia</taxon>
        <taxon>Autobranchia</taxon>
        <taxon>Pteriomorphia</taxon>
        <taxon>Pectinida</taxon>
        <taxon>Pectinoidea</taxon>
        <taxon>Pectinidae</taxon>
        <taxon>Mizuhopecten</taxon>
    </lineage>
</organism>
<feature type="compositionally biased region" description="Polar residues" evidence="12">
    <location>
        <begin position="711"/>
        <end position="741"/>
    </location>
</feature>
<comment type="caution">
    <text evidence="16">The sequence shown here is derived from an EMBL/GenBank/DDBJ whole genome shotgun (WGS) entry which is preliminary data.</text>
</comment>
<dbReference type="Gene3D" id="3.30.40.10">
    <property type="entry name" value="Zinc/RING finger domain, C3HC4 (zinc finger)"/>
    <property type="match status" value="2"/>
</dbReference>
<dbReference type="SMART" id="SM00249">
    <property type="entry name" value="PHD"/>
    <property type="match status" value="1"/>
</dbReference>
<dbReference type="GO" id="GO:0000785">
    <property type="term" value="C:chromatin"/>
    <property type="evidence" value="ECO:0007669"/>
    <property type="project" value="TreeGrafter"/>
</dbReference>
<dbReference type="InterPro" id="IPR019787">
    <property type="entry name" value="Znf_PHD-finger"/>
</dbReference>
<name>A0A210PLE6_MIZYE</name>
<dbReference type="SUPFAM" id="SSF57903">
    <property type="entry name" value="FYVE/PHD zinc finger"/>
    <property type="match status" value="1"/>
</dbReference>
<evidence type="ECO:0000256" key="5">
    <source>
        <dbReference type="ARBA" id="ARBA00022833"/>
    </source>
</evidence>
<feature type="region of interest" description="Disordered" evidence="12">
    <location>
        <begin position="644"/>
        <end position="697"/>
    </location>
</feature>
<evidence type="ECO:0000259" key="15">
    <source>
        <dbReference type="PROSITE" id="PS50119"/>
    </source>
</evidence>
<evidence type="ECO:0000313" key="17">
    <source>
        <dbReference type="Proteomes" id="UP000242188"/>
    </source>
</evidence>
<dbReference type="PROSITE" id="PS00518">
    <property type="entry name" value="ZF_RING_1"/>
    <property type="match status" value="1"/>
</dbReference>
<dbReference type="PANTHER" id="PTHR45915:SF6">
    <property type="entry name" value="E3 UBIQUITIN-PROTEIN LIGASE TRIM33"/>
    <property type="match status" value="1"/>
</dbReference>
<feature type="domain" description="Bromo" evidence="13">
    <location>
        <begin position="936"/>
        <end position="1008"/>
    </location>
</feature>
<feature type="coiled-coil region" evidence="11">
    <location>
        <begin position="281"/>
        <end position="315"/>
    </location>
</feature>
<dbReference type="Gene3D" id="3.30.160.60">
    <property type="entry name" value="Classic Zinc Finger"/>
    <property type="match status" value="1"/>
</dbReference>
<feature type="domain" description="B box-type" evidence="15">
    <location>
        <begin position="218"/>
        <end position="259"/>
    </location>
</feature>
<gene>
    <name evidence="16" type="ORF">KP79_PYT18387</name>
</gene>
<dbReference type="CDD" id="cd15541">
    <property type="entry name" value="PHD_TIF1_like"/>
    <property type="match status" value="1"/>
</dbReference>
<dbReference type="InterPro" id="IPR011011">
    <property type="entry name" value="Znf_FYVE_PHD"/>
</dbReference>
<dbReference type="SUPFAM" id="SSF57845">
    <property type="entry name" value="B-box zinc-binding domain"/>
    <property type="match status" value="1"/>
</dbReference>
<accession>A0A210PLE6</accession>
<dbReference type="InterPro" id="IPR019786">
    <property type="entry name" value="Zinc_finger_PHD-type_CS"/>
</dbReference>
<dbReference type="PROSITE" id="PS01359">
    <property type="entry name" value="ZF_PHD_1"/>
    <property type="match status" value="1"/>
</dbReference>
<keyword evidence="4 9" id="KW-0863">Zinc-finger</keyword>
<keyword evidence="8" id="KW-0539">Nucleus</keyword>
<dbReference type="PROSITE" id="PS50016">
    <property type="entry name" value="ZF_PHD_2"/>
    <property type="match status" value="1"/>
</dbReference>
<evidence type="ECO:0000256" key="4">
    <source>
        <dbReference type="ARBA" id="ARBA00022771"/>
    </source>
</evidence>
<evidence type="ECO:0000256" key="6">
    <source>
        <dbReference type="ARBA" id="ARBA00023054"/>
    </source>
</evidence>
<evidence type="ECO:0000256" key="3">
    <source>
        <dbReference type="ARBA" id="ARBA00022737"/>
    </source>
</evidence>
<feature type="compositionally biased region" description="Pro residues" evidence="12">
    <location>
        <begin position="610"/>
        <end position="626"/>
    </location>
</feature>
<feature type="domain" description="PHD-type" evidence="14">
    <location>
        <begin position="845"/>
        <end position="892"/>
    </location>
</feature>
<evidence type="ECO:0000256" key="11">
    <source>
        <dbReference type="SAM" id="Coils"/>
    </source>
</evidence>
<dbReference type="GO" id="GO:0005634">
    <property type="term" value="C:nucleus"/>
    <property type="evidence" value="ECO:0007669"/>
    <property type="project" value="UniProtKB-SubCell"/>
</dbReference>
<dbReference type="FunFam" id="3.30.160.60:FF:000074">
    <property type="entry name" value="Tripartite motif containing 66"/>
    <property type="match status" value="1"/>
</dbReference>
<dbReference type="InterPro" id="IPR001841">
    <property type="entry name" value="Znf_RING"/>
</dbReference>
<dbReference type="PANTHER" id="PTHR45915">
    <property type="entry name" value="TRANSCRIPTION INTERMEDIARY FACTOR"/>
    <property type="match status" value="1"/>
</dbReference>
<evidence type="ECO:0000256" key="10">
    <source>
        <dbReference type="PROSITE-ProRule" id="PRU00035"/>
    </source>
</evidence>
<feature type="region of interest" description="Disordered" evidence="12">
    <location>
        <begin position="604"/>
        <end position="632"/>
    </location>
</feature>
<keyword evidence="7 10" id="KW-0103">Bromodomain</keyword>
<dbReference type="Pfam" id="PF00628">
    <property type="entry name" value="PHD"/>
    <property type="match status" value="1"/>
</dbReference>
<evidence type="ECO:0000256" key="2">
    <source>
        <dbReference type="ARBA" id="ARBA00022723"/>
    </source>
</evidence>
<dbReference type="EMBL" id="NEDP02005591">
    <property type="protein sequence ID" value="OWF37320.1"/>
    <property type="molecule type" value="Genomic_DNA"/>
</dbReference>
<evidence type="ECO:0000256" key="9">
    <source>
        <dbReference type="PROSITE-ProRule" id="PRU00024"/>
    </source>
</evidence>
<evidence type="ECO:0000259" key="14">
    <source>
        <dbReference type="PROSITE" id="PS50016"/>
    </source>
</evidence>
<evidence type="ECO:0000256" key="8">
    <source>
        <dbReference type="ARBA" id="ARBA00023242"/>
    </source>
</evidence>
<dbReference type="SMART" id="SM00336">
    <property type="entry name" value="BBOX"/>
    <property type="match status" value="2"/>
</dbReference>
<keyword evidence="3" id="KW-0677">Repeat</keyword>
<dbReference type="CDD" id="cd19775">
    <property type="entry name" value="Bbox2_TIF1_C-VI"/>
    <property type="match status" value="1"/>
</dbReference>
<evidence type="ECO:0000259" key="13">
    <source>
        <dbReference type="PROSITE" id="PS50014"/>
    </source>
</evidence>
<dbReference type="InterPro" id="IPR017907">
    <property type="entry name" value="Znf_RING_CS"/>
</dbReference>
<keyword evidence="17" id="KW-1185">Reference proteome</keyword>
<dbReference type="SMART" id="SM00184">
    <property type="entry name" value="RING"/>
    <property type="match status" value="3"/>
</dbReference>
<feature type="domain" description="B box-type" evidence="15">
    <location>
        <begin position="156"/>
        <end position="203"/>
    </location>
</feature>
<feature type="compositionally biased region" description="Polar residues" evidence="12">
    <location>
        <begin position="683"/>
        <end position="697"/>
    </location>
</feature>
<dbReference type="Proteomes" id="UP000242188">
    <property type="component" value="Unassembled WGS sequence"/>
</dbReference>
<dbReference type="InterPro" id="IPR013083">
    <property type="entry name" value="Znf_RING/FYVE/PHD"/>
</dbReference>
<comment type="subcellular location">
    <subcellularLocation>
        <location evidence="1">Nucleus</location>
    </subcellularLocation>
</comment>
<dbReference type="InterPro" id="IPR001965">
    <property type="entry name" value="Znf_PHD"/>
</dbReference>
<evidence type="ECO:0000256" key="12">
    <source>
        <dbReference type="SAM" id="MobiDB-lite"/>
    </source>
</evidence>
<dbReference type="OrthoDB" id="6020909at2759"/>
<feature type="compositionally biased region" description="Basic and acidic residues" evidence="12">
    <location>
        <begin position="56"/>
        <end position="75"/>
    </location>
</feature>
<dbReference type="Pfam" id="PF00439">
    <property type="entry name" value="Bromodomain"/>
    <property type="match status" value="1"/>
</dbReference>
<keyword evidence="6 11" id="KW-0175">Coiled coil</keyword>
<keyword evidence="2" id="KW-0479">Metal-binding</keyword>
<protein>
    <submittedName>
        <fullName evidence="16">Transcription intermediary factor 1-alpha</fullName>
    </submittedName>
</protein>
<dbReference type="PROSITE" id="PS50119">
    <property type="entry name" value="ZF_BBOX"/>
    <property type="match status" value="2"/>
</dbReference>
<dbReference type="PROSITE" id="PS50014">
    <property type="entry name" value="BROMODOMAIN_2"/>
    <property type="match status" value="1"/>
</dbReference>
<dbReference type="AlphaFoldDB" id="A0A210PLE6"/>
<evidence type="ECO:0000313" key="16">
    <source>
        <dbReference type="EMBL" id="OWF37320.1"/>
    </source>
</evidence>
<keyword evidence="5" id="KW-0862">Zinc</keyword>
<dbReference type="InterPro" id="IPR001487">
    <property type="entry name" value="Bromodomain"/>
</dbReference>
<feature type="region of interest" description="Disordered" evidence="12">
    <location>
        <begin position="56"/>
        <end position="88"/>
    </location>
</feature>